<keyword evidence="2" id="KW-1185">Reference proteome</keyword>
<evidence type="ECO:0008006" key="3">
    <source>
        <dbReference type="Google" id="ProtNLM"/>
    </source>
</evidence>
<proteinExistence type="predicted"/>
<gene>
    <name evidence="1" type="ORF">GCM10023116_46620</name>
</gene>
<comment type="caution">
    <text evidence="1">The sequence shown here is derived from an EMBL/GenBank/DDBJ whole genome shotgun (WGS) entry which is preliminary data.</text>
</comment>
<accession>A0ABP8V832</accession>
<protein>
    <recommendedName>
        <fullName evidence="3">Phage protein</fullName>
    </recommendedName>
</protein>
<reference evidence="2" key="1">
    <citation type="journal article" date="2019" name="Int. J. Syst. Evol. Microbiol.">
        <title>The Global Catalogue of Microorganisms (GCM) 10K type strain sequencing project: providing services to taxonomists for standard genome sequencing and annotation.</title>
        <authorList>
            <consortium name="The Broad Institute Genomics Platform"/>
            <consortium name="The Broad Institute Genome Sequencing Center for Infectious Disease"/>
            <person name="Wu L."/>
            <person name="Ma J."/>
        </authorList>
    </citation>
    <scope>NUCLEOTIDE SEQUENCE [LARGE SCALE GENOMIC DNA]</scope>
    <source>
        <strain evidence="2">JCM 17805</strain>
    </source>
</reference>
<evidence type="ECO:0000313" key="2">
    <source>
        <dbReference type="Proteomes" id="UP001500604"/>
    </source>
</evidence>
<dbReference type="Proteomes" id="UP001500604">
    <property type="component" value="Unassembled WGS sequence"/>
</dbReference>
<sequence>MMKWNKPSEVLPELIPVDSDTKCAISKPVLCAVWWEEFEEWLYCEGSYRRGGQGDDCTLYWDCYESAGEPPDLWAEIEEPSLPDKPETGEDD</sequence>
<name>A0ABP8V832_9GAMM</name>
<evidence type="ECO:0000313" key="1">
    <source>
        <dbReference type="EMBL" id="GAA4652378.1"/>
    </source>
</evidence>
<organism evidence="1 2">
    <name type="scientific">Kistimonas scapharcae</name>
    <dbReference type="NCBI Taxonomy" id="1036133"/>
    <lineage>
        <taxon>Bacteria</taxon>
        <taxon>Pseudomonadati</taxon>
        <taxon>Pseudomonadota</taxon>
        <taxon>Gammaproteobacteria</taxon>
        <taxon>Oceanospirillales</taxon>
        <taxon>Endozoicomonadaceae</taxon>
        <taxon>Kistimonas</taxon>
    </lineage>
</organism>
<dbReference type="RefSeq" id="WP_345198927.1">
    <property type="nucleotide sequence ID" value="NZ_BAABFL010000474.1"/>
</dbReference>
<dbReference type="EMBL" id="BAABFL010000474">
    <property type="protein sequence ID" value="GAA4652378.1"/>
    <property type="molecule type" value="Genomic_DNA"/>
</dbReference>